<feature type="region of interest" description="Disordered" evidence="1">
    <location>
        <begin position="1"/>
        <end position="28"/>
    </location>
</feature>
<sequence>MSPFSNFSLFPRSHSSQANVEPCSPASHWRSTGFWSISSSLSSSSGSSGSSERSYNEVTKIAGRHIDKRKLQELLQDRFGDEYRLQLKNNNYRLHADGQLSEAEILSCC</sequence>
<dbReference type="GeneID" id="85476590"/>
<keyword evidence="3" id="KW-1185">Reference proteome</keyword>
<dbReference type="RefSeq" id="XP_060437519.1">
    <property type="nucleotide sequence ID" value="XM_060591728.1"/>
</dbReference>
<organism evidence="2 3">
    <name type="scientific">Colletotrichum phormii</name>
    <dbReference type="NCBI Taxonomy" id="359342"/>
    <lineage>
        <taxon>Eukaryota</taxon>
        <taxon>Fungi</taxon>
        <taxon>Dikarya</taxon>
        <taxon>Ascomycota</taxon>
        <taxon>Pezizomycotina</taxon>
        <taxon>Sordariomycetes</taxon>
        <taxon>Hypocreomycetidae</taxon>
        <taxon>Glomerellales</taxon>
        <taxon>Glomerellaceae</taxon>
        <taxon>Colletotrichum</taxon>
        <taxon>Colletotrichum acutatum species complex</taxon>
    </lineage>
</organism>
<evidence type="ECO:0000256" key="1">
    <source>
        <dbReference type="SAM" id="MobiDB-lite"/>
    </source>
</evidence>
<name>A0AAJ0E7A6_9PEZI</name>
<reference evidence="2" key="1">
    <citation type="submission" date="2021-06" db="EMBL/GenBank/DDBJ databases">
        <title>Comparative genomics, transcriptomics and evolutionary studies reveal genomic signatures of adaptation to plant cell wall in hemibiotrophic fungi.</title>
        <authorList>
            <consortium name="DOE Joint Genome Institute"/>
            <person name="Baroncelli R."/>
            <person name="Diaz J.F."/>
            <person name="Benocci T."/>
            <person name="Peng M."/>
            <person name="Battaglia E."/>
            <person name="Haridas S."/>
            <person name="Andreopoulos W."/>
            <person name="Labutti K."/>
            <person name="Pangilinan J."/>
            <person name="Floch G.L."/>
            <person name="Makela M.R."/>
            <person name="Henrissat B."/>
            <person name="Grigoriev I.V."/>
            <person name="Crouch J.A."/>
            <person name="De Vries R.P."/>
            <person name="Sukno S.A."/>
            <person name="Thon M.R."/>
        </authorList>
    </citation>
    <scope>NUCLEOTIDE SEQUENCE</scope>
    <source>
        <strain evidence="2">CBS 102054</strain>
    </source>
</reference>
<dbReference type="Proteomes" id="UP001243989">
    <property type="component" value="Unassembled WGS sequence"/>
</dbReference>
<evidence type="ECO:0000313" key="3">
    <source>
        <dbReference type="Proteomes" id="UP001243989"/>
    </source>
</evidence>
<proteinExistence type="predicted"/>
<comment type="caution">
    <text evidence="2">The sequence shown here is derived from an EMBL/GenBank/DDBJ whole genome shotgun (WGS) entry which is preliminary data.</text>
</comment>
<gene>
    <name evidence="2" type="ORF">BDP81DRAFT_443388</name>
</gene>
<dbReference type="AlphaFoldDB" id="A0AAJ0E7A6"/>
<dbReference type="EMBL" id="JAHMHQ010000048">
    <property type="protein sequence ID" value="KAK1621524.1"/>
    <property type="molecule type" value="Genomic_DNA"/>
</dbReference>
<protein>
    <submittedName>
        <fullName evidence="2">Uncharacterized protein</fullName>
    </submittedName>
</protein>
<evidence type="ECO:0000313" key="2">
    <source>
        <dbReference type="EMBL" id="KAK1621524.1"/>
    </source>
</evidence>
<feature type="compositionally biased region" description="Polar residues" evidence="1">
    <location>
        <begin position="1"/>
        <end position="19"/>
    </location>
</feature>
<accession>A0AAJ0E7A6</accession>